<accession>A0ABV8CZK3</accession>
<evidence type="ECO:0000313" key="3">
    <source>
        <dbReference type="Proteomes" id="UP001595901"/>
    </source>
</evidence>
<dbReference type="Proteomes" id="UP001595901">
    <property type="component" value="Unassembled WGS sequence"/>
</dbReference>
<feature type="region of interest" description="Disordered" evidence="1">
    <location>
        <begin position="1"/>
        <end position="24"/>
    </location>
</feature>
<dbReference type="EMBL" id="JBHSAC010000025">
    <property type="protein sequence ID" value="MFC3931723.1"/>
    <property type="molecule type" value="Genomic_DNA"/>
</dbReference>
<evidence type="ECO:0000313" key="2">
    <source>
        <dbReference type="EMBL" id="MFC3931723.1"/>
    </source>
</evidence>
<comment type="caution">
    <text evidence="2">The sequence shown here is derived from an EMBL/GenBank/DDBJ whole genome shotgun (WGS) entry which is preliminary data.</text>
</comment>
<gene>
    <name evidence="2" type="ORF">ACFOSE_02805</name>
</gene>
<evidence type="ECO:0000256" key="1">
    <source>
        <dbReference type="SAM" id="MobiDB-lite"/>
    </source>
</evidence>
<dbReference type="RefSeq" id="WP_380430235.1">
    <property type="nucleotide sequence ID" value="NZ_JBHSAC010000025.1"/>
</dbReference>
<protein>
    <submittedName>
        <fullName evidence="2">Uncharacterized protein</fullName>
    </submittedName>
</protein>
<sequence>MARSLPADGNLGAASRSAVGDPTAAKSLADSFDATVEYMNKVNEINMAEKASGSDPASGRNGHLDKGTWYLDDALDYRSDDGKVRDDFIDDLGDKYQVSPTQ</sequence>
<organism evidence="2 3">
    <name type="scientific">Streptococcus dentapri</name>
    <dbReference type="NCBI Taxonomy" id="573564"/>
    <lineage>
        <taxon>Bacteria</taxon>
        <taxon>Bacillati</taxon>
        <taxon>Bacillota</taxon>
        <taxon>Bacilli</taxon>
        <taxon>Lactobacillales</taxon>
        <taxon>Streptococcaceae</taxon>
        <taxon>Streptococcus</taxon>
    </lineage>
</organism>
<proteinExistence type="predicted"/>
<name>A0ABV8CZK3_9STRE</name>
<reference evidence="3" key="1">
    <citation type="journal article" date="2019" name="Int. J. Syst. Evol. Microbiol.">
        <title>The Global Catalogue of Microorganisms (GCM) 10K type strain sequencing project: providing services to taxonomists for standard genome sequencing and annotation.</title>
        <authorList>
            <consortium name="The Broad Institute Genomics Platform"/>
            <consortium name="The Broad Institute Genome Sequencing Center for Infectious Disease"/>
            <person name="Wu L."/>
            <person name="Ma J."/>
        </authorList>
    </citation>
    <scope>NUCLEOTIDE SEQUENCE [LARGE SCALE GENOMIC DNA]</scope>
    <source>
        <strain evidence="3">CCUG 58728</strain>
    </source>
</reference>
<keyword evidence="3" id="KW-1185">Reference proteome</keyword>